<dbReference type="Pfam" id="PF16200">
    <property type="entry name" value="Band_7_C"/>
    <property type="match status" value="1"/>
</dbReference>
<evidence type="ECO:0000313" key="3">
    <source>
        <dbReference type="EMBL" id="OGF97854.1"/>
    </source>
</evidence>
<comment type="caution">
    <text evidence="3">The sequence shown here is derived from an EMBL/GenBank/DDBJ whole genome shotgun (WGS) entry which is preliminary data.</text>
</comment>
<dbReference type="InterPro" id="IPR032435">
    <property type="entry name" value="STML2-like_C"/>
</dbReference>
<proteinExistence type="inferred from homology"/>
<dbReference type="InterPro" id="IPR050710">
    <property type="entry name" value="Band7/mec-2_domain"/>
</dbReference>
<dbReference type="Gene3D" id="3.30.479.30">
    <property type="entry name" value="Band 7 domain"/>
    <property type="match status" value="1"/>
</dbReference>
<organism evidence="3 4">
    <name type="scientific">Candidatus Glassbacteria bacterium RBG_16_58_8</name>
    <dbReference type="NCBI Taxonomy" id="1817866"/>
    <lineage>
        <taxon>Bacteria</taxon>
        <taxon>Candidatus Glassiibacteriota</taxon>
    </lineage>
</organism>
<accession>A0A1F5YCI8</accession>
<dbReference type="InterPro" id="IPR001972">
    <property type="entry name" value="Stomatin_HflK_fam"/>
</dbReference>
<protein>
    <submittedName>
        <fullName evidence="3">Stomatin 2</fullName>
    </submittedName>
</protein>
<dbReference type="PANTHER" id="PTHR43327:SF10">
    <property type="entry name" value="STOMATIN-LIKE PROTEIN 2, MITOCHONDRIAL"/>
    <property type="match status" value="1"/>
</dbReference>
<dbReference type="PANTHER" id="PTHR43327">
    <property type="entry name" value="STOMATIN-LIKE PROTEIN 2, MITOCHONDRIAL"/>
    <property type="match status" value="1"/>
</dbReference>
<comment type="similarity">
    <text evidence="1">Belongs to the band 7/mec-2 family.</text>
</comment>
<dbReference type="SMART" id="SM00244">
    <property type="entry name" value="PHB"/>
    <property type="match status" value="1"/>
</dbReference>
<reference evidence="3 4" key="1">
    <citation type="journal article" date="2016" name="Nat. Commun.">
        <title>Thousands of microbial genomes shed light on interconnected biogeochemical processes in an aquifer system.</title>
        <authorList>
            <person name="Anantharaman K."/>
            <person name="Brown C.T."/>
            <person name="Hug L.A."/>
            <person name="Sharon I."/>
            <person name="Castelle C.J."/>
            <person name="Probst A.J."/>
            <person name="Thomas B.C."/>
            <person name="Singh A."/>
            <person name="Wilkins M.J."/>
            <person name="Karaoz U."/>
            <person name="Brodie E.L."/>
            <person name="Williams K.H."/>
            <person name="Hubbard S.S."/>
            <person name="Banfield J.F."/>
        </authorList>
    </citation>
    <scope>NUCLEOTIDE SEQUENCE [LARGE SCALE GENOMIC DNA]</scope>
</reference>
<dbReference type="SUPFAM" id="SSF117892">
    <property type="entry name" value="Band 7/SPFH domain"/>
    <property type="match status" value="1"/>
</dbReference>
<feature type="domain" description="Band 7" evidence="2">
    <location>
        <begin position="21"/>
        <end position="179"/>
    </location>
</feature>
<dbReference type="FunFam" id="3.30.479.30:FF:000004">
    <property type="entry name" value="Putative membrane protease family, stomatin"/>
    <property type="match status" value="1"/>
</dbReference>
<dbReference type="GO" id="GO:0005886">
    <property type="term" value="C:plasma membrane"/>
    <property type="evidence" value="ECO:0007669"/>
    <property type="project" value="UniProtKB-ARBA"/>
</dbReference>
<evidence type="ECO:0000256" key="1">
    <source>
        <dbReference type="ARBA" id="ARBA00008164"/>
    </source>
</evidence>
<evidence type="ECO:0000313" key="4">
    <source>
        <dbReference type="Proteomes" id="UP000179034"/>
    </source>
</evidence>
<dbReference type="EMBL" id="MFIW01000045">
    <property type="protein sequence ID" value="OGF97854.1"/>
    <property type="molecule type" value="Genomic_DNA"/>
</dbReference>
<dbReference type="Proteomes" id="UP000179034">
    <property type="component" value="Unassembled WGS sequence"/>
</dbReference>
<dbReference type="GO" id="GO:0098552">
    <property type="term" value="C:side of membrane"/>
    <property type="evidence" value="ECO:0007669"/>
    <property type="project" value="UniProtKB-ARBA"/>
</dbReference>
<dbReference type="Pfam" id="PF01145">
    <property type="entry name" value="Band_7"/>
    <property type="match status" value="1"/>
</dbReference>
<name>A0A1F5YCI8_9BACT</name>
<dbReference type="InterPro" id="IPR001107">
    <property type="entry name" value="Band_7"/>
</dbReference>
<evidence type="ECO:0000259" key="2">
    <source>
        <dbReference type="SMART" id="SM00244"/>
    </source>
</evidence>
<dbReference type="CDD" id="cd08829">
    <property type="entry name" value="SPFH_paraslipin"/>
    <property type="match status" value="1"/>
</dbReference>
<dbReference type="AlphaFoldDB" id="A0A1F5YCI8"/>
<dbReference type="PRINTS" id="PR00721">
    <property type="entry name" value="STOMATIN"/>
</dbReference>
<sequence length="311" mass="33984">MATNTIVILGLILIVIIAVAKTATVVPQRSAFIVERLGKYSMTLQAGFHLLVPFLDRISYKHTLKEEALDVPPQNCITRDNVTVEVDGIIYLQVMDPVKASYGISNYHYATVQLSQTTMRSIIGKLELDRTFEERESINAAVVSAVDKASEPWGVKVTRYEVKNIKPPQTILDAMEKQMRAEREKRAVIATSEGQRQSEINIAEGERAAAITRSEGEKIRLINEATGRAQAVELEAKATAIAFREIAASLQTEGGREALNLRVAEDYLKQFGNLAKTNNTLILPSNLADIAGIVATLTKTFAGTGAPSTGK</sequence>
<gene>
    <name evidence="3" type="ORF">A2Z06_04055</name>
</gene>
<dbReference type="InterPro" id="IPR036013">
    <property type="entry name" value="Band_7/SPFH_dom_sf"/>
</dbReference>